<sequence length="265" mass="28663">MTSLITLLKKYTMTPYLTAARYGVALVVAWLALAPAHAHQVWIEQSAQGATLYFGEYGHNLREVSPGLLDKFVKPAAHKIGGQALQTLEIRKTGAGFALSARADAGESLIAEERNYPISERKEGDKTVRSLYLPAARLAAGHARQPPRLTLDLVPTGVHSADEVQVQAVFKGYALPKVKVVVITPLGWIKEHRTDDEGKFSVKLPWRGTYVLELAHVDSTPGERTSAAGAEIYDRASYVTSLTLESTEGLPSLPAAPAATPNKLN</sequence>
<dbReference type="Proteomes" id="UP000839052">
    <property type="component" value="Chromosome"/>
</dbReference>
<organism evidence="1 2">
    <name type="scientific">Candidatus Nitrotoga arctica</name>
    <dbReference type="NCBI Taxonomy" id="453162"/>
    <lineage>
        <taxon>Bacteria</taxon>
        <taxon>Pseudomonadati</taxon>
        <taxon>Pseudomonadota</taxon>
        <taxon>Betaproteobacteria</taxon>
        <taxon>Nitrosomonadales</taxon>
        <taxon>Gallionellaceae</taxon>
        <taxon>Candidatus Nitrotoga</taxon>
    </lineage>
</organism>
<keyword evidence="2" id="KW-1185">Reference proteome</keyword>
<reference evidence="1 2" key="1">
    <citation type="submission" date="2021-10" db="EMBL/GenBank/DDBJ databases">
        <authorList>
            <person name="Koch H."/>
        </authorList>
    </citation>
    <scope>NUCLEOTIDE SEQUENCE [LARGE SCALE GENOMIC DNA]</scope>
    <source>
        <strain evidence="1">6680</strain>
    </source>
</reference>
<accession>A0ABN8AMG1</accession>
<dbReference type="EMBL" id="OU912926">
    <property type="protein sequence ID" value="CAG9933953.1"/>
    <property type="molecule type" value="Genomic_DNA"/>
</dbReference>
<gene>
    <name evidence="1" type="ORF">NTG6680_2704</name>
</gene>
<evidence type="ECO:0000313" key="1">
    <source>
        <dbReference type="EMBL" id="CAG9933953.1"/>
    </source>
</evidence>
<name>A0ABN8AMG1_9PROT</name>
<dbReference type="RefSeq" id="WP_239797657.1">
    <property type="nucleotide sequence ID" value="NZ_OU912926.1"/>
</dbReference>
<evidence type="ECO:0000313" key="2">
    <source>
        <dbReference type="Proteomes" id="UP000839052"/>
    </source>
</evidence>
<proteinExistence type="predicted"/>
<protein>
    <submittedName>
        <fullName evidence="1">Cobalt ABC transporter substrate-binding protein</fullName>
    </submittedName>
</protein>